<sequence>MLGRRDRDQPELFVAGSLRQILPDDHILVRVDRVLDLSWLRASVADLYCATTGRPGIDPEVAVRLMLAGFLLGIVHDRRLLREAQVNLAIRWFVGYGLHEALPDHSSLTRIRQRWGAERFKAILVRTVEACVAAGIAKGEVVHIDASLVRADVTWDAIADAHAEAVTRAHAPLPDTTPPAPCQEPRPAPTSGRTSAGSKPRRVCTTDPDASLGKIRSNLPAQPSSKQHTAVDAACGVVLDILVTTGAAHESTTVEDQLDAVTAATGQPIRIATLDAGYAITRLLASLEARGIEAIVPTRPERPPRPGVIPVRRFKLDARHNRVRCPRGRTLRPHGKPDADGFQAYRALVKDCTAYPLRPRCFSPTLKRRAILLHKDHPALIRARRKHRAWGPREKALYASHRGRVEGVHGEAKTWHGLDRAIRRGLGNMSIQAYLTAAAINLKRLAAAIRLLLRSLQLWHAHLGHPVARPAA</sequence>
<dbReference type="PANTHER" id="PTHR33408:SF2">
    <property type="entry name" value="TRANSPOSASE DDE DOMAIN-CONTAINING PROTEIN"/>
    <property type="match status" value="1"/>
</dbReference>
<protein>
    <submittedName>
        <fullName evidence="4">Transposase IS4 family protein</fullName>
    </submittedName>
</protein>
<dbReference type="KEGG" id="mno:Mnod_6467"/>
<feature type="compositionally biased region" description="Pro residues" evidence="1">
    <location>
        <begin position="175"/>
        <end position="188"/>
    </location>
</feature>
<dbReference type="HOGENOM" id="CLU_021293_2_2_5"/>
<feature type="domain" description="Transposase InsH N-terminal" evidence="2">
    <location>
        <begin position="18"/>
        <end position="114"/>
    </location>
</feature>
<dbReference type="Proteomes" id="UP000008207">
    <property type="component" value="Chromosome"/>
</dbReference>
<dbReference type="AlphaFoldDB" id="B8IC61"/>
<dbReference type="RefSeq" id="WP_015932817.1">
    <property type="nucleotide sequence ID" value="NC_011894.1"/>
</dbReference>
<accession>B8IC61</accession>
<dbReference type="EMBL" id="CP001349">
    <property type="protein sequence ID" value="ACL61243.1"/>
    <property type="molecule type" value="Genomic_DNA"/>
</dbReference>
<evidence type="ECO:0000313" key="4">
    <source>
        <dbReference type="EMBL" id="ACL61243.1"/>
    </source>
</evidence>
<dbReference type="Pfam" id="PF05598">
    <property type="entry name" value="DUF772"/>
    <property type="match status" value="1"/>
</dbReference>
<name>B8IC61_METNO</name>
<dbReference type="InterPro" id="IPR025668">
    <property type="entry name" value="Tnp_DDE_dom"/>
</dbReference>
<evidence type="ECO:0000313" key="5">
    <source>
        <dbReference type="Proteomes" id="UP000008207"/>
    </source>
</evidence>
<dbReference type="InterPro" id="IPR008490">
    <property type="entry name" value="Transposase_InsH_N"/>
</dbReference>
<evidence type="ECO:0000259" key="2">
    <source>
        <dbReference type="Pfam" id="PF05598"/>
    </source>
</evidence>
<evidence type="ECO:0000259" key="3">
    <source>
        <dbReference type="Pfam" id="PF13751"/>
    </source>
</evidence>
<reference evidence="4 5" key="1">
    <citation type="submission" date="2009-01" db="EMBL/GenBank/DDBJ databases">
        <title>Complete sequence of chromosome of Methylobacterium nodulans ORS 2060.</title>
        <authorList>
            <consortium name="US DOE Joint Genome Institute"/>
            <person name="Lucas S."/>
            <person name="Copeland A."/>
            <person name="Lapidus A."/>
            <person name="Glavina del Rio T."/>
            <person name="Dalin E."/>
            <person name="Tice H."/>
            <person name="Bruce D."/>
            <person name="Goodwin L."/>
            <person name="Pitluck S."/>
            <person name="Sims D."/>
            <person name="Brettin T."/>
            <person name="Detter J.C."/>
            <person name="Han C."/>
            <person name="Larimer F."/>
            <person name="Land M."/>
            <person name="Hauser L."/>
            <person name="Kyrpides N."/>
            <person name="Ivanova N."/>
            <person name="Marx C.J."/>
            <person name="Richardson P."/>
        </authorList>
    </citation>
    <scope>NUCLEOTIDE SEQUENCE [LARGE SCALE GENOMIC DNA]</scope>
    <source>
        <strain evidence="5">LMG 21967 / CNCM I-2342 / ORS 2060</strain>
    </source>
</reference>
<organism evidence="4 5">
    <name type="scientific">Methylobacterium nodulans (strain LMG 21967 / CNCM I-2342 / ORS 2060)</name>
    <dbReference type="NCBI Taxonomy" id="460265"/>
    <lineage>
        <taxon>Bacteria</taxon>
        <taxon>Pseudomonadati</taxon>
        <taxon>Pseudomonadota</taxon>
        <taxon>Alphaproteobacteria</taxon>
        <taxon>Hyphomicrobiales</taxon>
        <taxon>Methylobacteriaceae</taxon>
        <taxon>Methylobacterium</taxon>
    </lineage>
</organism>
<feature type="region of interest" description="Disordered" evidence="1">
    <location>
        <begin position="169"/>
        <end position="225"/>
    </location>
</feature>
<dbReference type="OrthoDB" id="9774608at2"/>
<proteinExistence type="predicted"/>
<keyword evidence="5" id="KW-1185">Reference proteome</keyword>
<evidence type="ECO:0000256" key="1">
    <source>
        <dbReference type="SAM" id="MobiDB-lite"/>
    </source>
</evidence>
<dbReference type="PANTHER" id="PTHR33408">
    <property type="entry name" value="TRANSPOSASE"/>
    <property type="match status" value="1"/>
</dbReference>
<dbReference type="Pfam" id="PF13751">
    <property type="entry name" value="DDE_Tnp_1_6"/>
    <property type="match status" value="1"/>
</dbReference>
<gene>
    <name evidence="4" type="ordered locus">Mnod_6467</name>
</gene>
<dbReference type="eggNOG" id="COG3039">
    <property type="taxonomic scope" value="Bacteria"/>
</dbReference>
<feature type="domain" description="Transposase DDE" evidence="3">
    <location>
        <begin position="325"/>
        <end position="446"/>
    </location>
</feature>